<dbReference type="Gene3D" id="3.60.60.10">
    <property type="entry name" value="Penicillin V Acylase, Chain A"/>
    <property type="match status" value="1"/>
</dbReference>
<evidence type="ECO:0000256" key="5">
    <source>
        <dbReference type="ARBA" id="ARBA00044769"/>
    </source>
</evidence>
<feature type="domain" description="Choloylglycine hydrolase/NAAA C-terminal" evidence="10">
    <location>
        <begin position="2"/>
        <end position="316"/>
    </location>
</feature>
<evidence type="ECO:0000256" key="6">
    <source>
        <dbReference type="ARBA" id="ARBA00044804"/>
    </source>
</evidence>
<dbReference type="PANTHER" id="PTHR35527">
    <property type="entry name" value="CHOLOYLGLYCINE HYDROLASE"/>
    <property type="match status" value="1"/>
</dbReference>
<keyword evidence="3 11" id="KW-0378">Hydrolase</keyword>
<evidence type="ECO:0000256" key="9">
    <source>
        <dbReference type="ARBA" id="ARBA00048897"/>
    </source>
</evidence>
<evidence type="ECO:0000256" key="3">
    <source>
        <dbReference type="ARBA" id="ARBA00022801"/>
    </source>
</evidence>
<dbReference type="Pfam" id="PF02275">
    <property type="entry name" value="CBAH"/>
    <property type="match status" value="1"/>
</dbReference>
<evidence type="ECO:0000259" key="10">
    <source>
        <dbReference type="Pfam" id="PF02275"/>
    </source>
</evidence>
<dbReference type="GO" id="GO:0045302">
    <property type="term" value="F:choloylglycine hydrolase activity"/>
    <property type="evidence" value="ECO:0007669"/>
    <property type="project" value="UniProtKB-EC"/>
</dbReference>
<dbReference type="SUPFAM" id="SSF56235">
    <property type="entry name" value="N-terminal nucleophile aminohydrolases (Ntn hydrolases)"/>
    <property type="match status" value="1"/>
</dbReference>
<dbReference type="CDD" id="cd00542">
    <property type="entry name" value="Ntn_PVA"/>
    <property type="match status" value="1"/>
</dbReference>
<dbReference type="Proteomes" id="UP000199263">
    <property type="component" value="Unassembled WGS sequence"/>
</dbReference>
<keyword evidence="4" id="KW-0443">Lipid metabolism</keyword>
<comment type="pathway">
    <text evidence="1">Lipid metabolism; bile acid biosynthesis.</text>
</comment>
<dbReference type="AlphaFoldDB" id="A0A1I1MYN2"/>
<dbReference type="NCBIfam" id="NF038245">
    <property type="entry name" value="bile_salt_hydro"/>
    <property type="match status" value="1"/>
</dbReference>
<dbReference type="InterPro" id="IPR029055">
    <property type="entry name" value="Ntn_hydrolases_N"/>
</dbReference>
<dbReference type="InterPro" id="IPR047711">
    <property type="entry name" value="CBAH"/>
</dbReference>
<evidence type="ECO:0000313" key="11">
    <source>
        <dbReference type="EMBL" id="SFC86670.1"/>
    </source>
</evidence>
<dbReference type="STRING" id="119641.SAMN05421842_11179"/>
<evidence type="ECO:0000256" key="8">
    <source>
        <dbReference type="ARBA" id="ARBA00047285"/>
    </source>
</evidence>
<dbReference type="InterPro" id="IPR052193">
    <property type="entry name" value="Peptidase_C59"/>
</dbReference>
<sequence length="329" mass="37175">MCTSLTLETKNGQHLLGRTMDFAIEFNQSINIIPRNYGWTNIIDKQERKTKYAFIGMSVIIDGHPILADGLNEKGLMCATLYLPGFAEYSKIEVKDKENITSYDFVLWALSQFENLDEVKIALKDLEIIDKPLSLLNLTPPLHWILSDKSGKSIVVERTATGLHVFDNPVGVMTNSPDFQWHLTNLRQYIAVRSKQFDPITWGDLDLSAFSQGSGTFGLPGDFTPSSRFVRATYLKNNLTHIDNEIEGINGIFHILSNCQIPKGAVVTSEGSEDITIYTSAMCSESGTYYYNTYDNCQISAIKLFNEELDSIHIKSYPIRNEQTIFREN</sequence>
<evidence type="ECO:0000256" key="2">
    <source>
        <dbReference type="ARBA" id="ARBA00006625"/>
    </source>
</evidence>
<dbReference type="OrthoDB" id="9794717at2"/>
<comment type="similarity">
    <text evidence="2">Belongs to the peptidase C59 family.</text>
</comment>
<reference evidence="11 12" key="1">
    <citation type="submission" date="2016-10" db="EMBL/GenBank/DDBJ databases">
        <authorList>
            <person name="de Groot N.N."/>
        </authorList>
    </citation>
    <scope>NUCLEOTIDE SEQUENCE [LARGE SCALE GENOMIC DNA]</scope>
    <source>
        <strain evidence="11 12">DSM 12992</strain>
    </source>
</reference>
<organism evidence="11 12">
    <name type="scientific">Clostridium uliginosum</name>
    <dbReference type="NCBI Taxonomy" id="119641"/>
    <lineage>
        <taxon>Bacteria</taxon>
        <taxon>Bacillati</taxon>
        <taxon>Bacillota</taxon>
        <taxon>Clostridia</taxon>
        <taxon>Eubacteriales</taxon>
        <taxon>Clostridiaceae</taxon>
        <taxon>Clostridium</taxon>
    </lineage>
</organism>
<evidence type="ECO:0000256" key="1">
    <source>
        <dbReference type="ARBA" id="ARBA00004860"/>
    </source>
</evidence>
<evidence type="ECO:0000313" key="12">
    <source>
        <dbReference type="Proteomes" id="UP000199263"/>
    </source>
</evidence>
<dbReference type="PANTHER" id="PTHR35527:SF2">
    <property type="entry name" value="HYDROLASE"/>
    <property type="match status" value="1"/>
</dbReference>
<evidence type="ECO:0000256" key="4">
    <source>
        <dbReference type="ARBA" id="ARBA00023098"/>
    </source>
</evidence>
<comment type="catalytic activity">
    <reaction evidence="8">
        <text>cholate + taurine = taurocholate + H2O</text>
        <dbReference type="Rhea" id="RHEA:47108"/>
        <dbReference type="ChEBI" id="CHEBI:15377"/>
        <dbReference type="ChEBI" id="CHEBI:29747"/>
        <dbReference type="ChEBI" id="CHEBI:36257"/>
        <dbReference type="ChEBI" id="CHEBI:507393"/>
    </reaction>
    <physiologicalReaction direction="right-to-left" evidence="8">
        <dbReference type="Rhea" id="RHEA:47110"/>
    </physiologicalReaction>
</comment>
<gene>
    <name evidence="11" type="ORF">SAMN05421842_11179</name>
</gene>
<proteinExistence type="inferred from homology"/>
<dbReference type="RefSeq" id="WP_090091103.1">
    <property type="nucleotide sequence ID" value="NZ_FOMG01000011.1"/>
</dbReference>
<keyword evidence="12" id="KW-1185">Reference proteome</keyword>
<dbReference type="InterPro" id="IPR029132">
    <property type="entry name" value="CBAH/NAAA_C"/>
</dbReference>
<evidence type="ECO:0000256" key="7">
    <source>
        <dbReference type="ARBA" id="ARBA00044806"/>
    </source>
</evidence>
<dbReference type="GO" id="GO:0006629">
    <property type="term" value="P:lipid metabolic process"/>
    <property type="evidence" value="ECO:0007669"/>
    <property type="project" value="UniProtKB-KW"/>
</dbReference>
<dbReference type="EC" id="3.5.1.24" evidence="5"/>
<protein>
    <recommendedName>
        <fullName evidence="5">choloylglycine hydrolase</fullName>
        <ecNumber evidence="5">3.5.1.24</ecNumber>
    </recommendedName>
    <alternativeName>
        <fullName evidence="6">Bile salt hydrolase</fullName>
    </alternativeName>
    <alternativeName>
        <fullName evidence="7">Choloylglycine hydrolase</fullName>
    </alternativeName>
</protein>
<name>A0A1I1MYN2_9CLOT</name>
<comment type="catalytic activity">
    <reaction evidence="9">
        <text>taurodeoxycholate + H2O = deoxycholate + taurine</text>
        <dbReference type="Rhea" id="RHEA:47556"/>
        <dbReference type="ChEBI" id="CHEBI:15377"/>
        <dbReference type="ChEBI" id="CHEBI:23614"/>
        <dbReference type="ChEBI" id="CHEBI:36261"/>
        <dbReference type="ChEBI" id="CHEBI:507393"/>
    </reaction>
    <physiologicalReaction direction="left-to-right" evidence="9">
        <dbReference type="Rhea" id="RHEA:47557"/>
    </physiologicalReaction>
</comment>
<dbReference type="EMBL" id="FOMG01000011">
    <property type="protein sequence ID" value="SFC86670.1"/>
    <property type="molecule type" value="Genomic_DNA"/>
</dbReference>
<accession>A0A1I1MYN2</accession>